<dbReference type="SUPFAM" id="SSF56176">
    <property type="entry name" value="FAD-binding/transporter-associated domain-like"/>
    <property type="match status" value="1"/>
</dbReference>
<sequence>MPMAYEPSSHETFTHDSLASLAYDWERVGDPGIEAKWPGKVLLPRGTADVVRAVREARELGEKIVVRGSGHSSNHLVTADGGTLLLTARMNRIVDIDDENLTCTLQPGALLAGVDEALAERGLGLSVVGDHNHITAAGFASVGGISPASHRFGLFLDTVSELEYVDWEGDVHQCSRNEQQERFLRVLAGTGRHGVITGLTVRIIRIDKFRTVLANERFVTTDFDDFVERSARLIRDPGDALMERGAWADLPLPVGSLRLGQFSSYHETQQNPLKSLYDRVAYGYQQFLGYWAGRLPRALDEIVKYVGMGAILIPPVFGTAKNIERFTDQILDSTVGDPTRMFIVLAPAGRYETLLRELSALCLRERRASGAVTFVSVYVKAVRSAYLSGPDHGDKDPKHFCELMLYLGVDPQKMTGPVLRALVAGIDAVAVEHQAFRYMHSMTSEDPAVRRKVDPNALYDPEYATDTKEA</sequence>
<organism evidence="4 5">
    <name type="scientific">Streptomyces apricus</name>
    <dbReference type="NCBI Taxonomy" id="1828112"/>
    <lineage>
        <taxon>Bacteria</taxon>
        <taxon>Bacillati</taxon>
        <taxon>Actinomycetota</taxon>
        <taxon>Actinomycetes</taxon>
        <taxon>Kitasatosporales</taxon>
        <taxon>Streptomycetaceae</taxon>
        <taxon>Streptomyces</taxon>
    </lineage>
</organism>
<name>A0A5B0AS84_9ACTN</name>
<gene>
    <name evidence="4" type="ORF">FGF04_20965</name>
</gene>
<dbReference type="PROSITE" id="PS00862">
    <property type="entry name" value="OX2_COVAL_FAD"/>
    <property type="match status" value="1"/>
</dbReference>
<keyword evidence="5" id="KW-1185">Reference proteome</keyword>
<dbReference type="PANTHER" id="PTHR43762">
    <property type="entry name" value="L-GULONOLACTONE OXIDASE"/>
    <property type="match status" value="1"/>
</dbReference>
<dbReference type="Pfam" id="PF01565">
    <property type="entry name" value="FAD_binding_4"/>
    <property type="match status" value="1"/>
</dbReference>
<dbReference type="InterPro" id="IPR036318">
    <property type="entry name" value="FAD-bd_PCMH-like_sf"/>
</dbReference>
<protein>
    <submittedName>
        <fullName evidence="4">FAD-binding oxidoreductase</fullName>
    </submittedName>
</protein>
<dbReference type="InterPro" id="IPR016166">
    <property type="entry name" value="FAD-bd_PCMH"/>
</dbReference>
<dbReference type="InterPro" id="IPR010031">
    <property type="entry name" value="FAD_lactone_oxidase-like"/>
</dbReference>
<dbReference type="InterPro" id="IPR006093">
    <property type="entry name" value="Oxy_OxRdtase_FAD_BS"/>
</dbReference>
<dbReference type="GO" id="GO:0016899">
    <property type="term" value="F:oxidoreductase activity, acting on the CH-OH group of donors, oxygen as acceptor"/>
    <property type="evidence" value="ECO:0007669"/>
    <property type="project" value="InterPro"/>
</dbReference>
<evidence type="ECO:0000256" key="1">
    <source>
        <dbReference type="ARBA" id="ARBA00005466"/>
    </source>
</evidence>
<dbReference type="EMBL" id="VDFC01000046">
    <property type="protein sequence ID" value="KAA0931425.1"/>
    <property type="molecule type" value="Genomic_DNA"/>
</dbReference>
<feature type="domain" description="FAD-binding PCMH-type" evidence="3">
    <location>
        <begin position="34"/>
        <end position="206"/>
    </location>
</feature>
<accession>A0A5B0AS84</accession>
<comment type="similarity">
    <text evidence="1">Belongs to the oxygen-dependent FAD-linked oxidoreductase family.</text>
</comment>
<dbReference type="AlphaFoldDB" id="A0A5B0AS84"/>
<evidence type="ECO:0000256" key="2">
    <source>
        <dbReference type="ARBA" id="ARBA00023002"/>
    </source>
</evidence>
<comment type="caution">
    <text evidence="4">The sequence shown here is derived from an EMBL/GenBank/DDBJ whole genome shotgun (WGS) entry which is preliminary data.</text>
</comment>
<dbReference type="PROSITE" id="PS51387">
    <property type="entry name" value="FAD_PCMH"/>
    <property type="match status" value="1"/>
</dbReference>
<evidence type="ECO:0000313" key="5">
    <source>
        <dbReference type="Proteomes" id="UP000324965"/>
    </source>
</evidence>
<dbReference type="OrthoDB" id="9757917at2"/>
<evidence type="ECO:0000313" key="4">
    <source>
        <dbReference type="EMBL" id="KAA0931425.1"/>
    </source>
</evidence>
<keyword evidence="2" id="KW-0560">Oxidoreductase</keyword>
<dbReference type="InterPro" id="IPR006094">
    <property type="entry name" value="Oxid_FAD_bind_N"/>
</dbReference>
<evidence type="ECO:0000259" key="3">
    <source>
        <dbReference type="PROSITE" id="PS51387"/>
    </source>
</evidence>
<dbReference type="InterPro" id="IPR016169">
    <property type="entry name" value="FAD-bd_PCMH_sub2"/>
</dbReference>
<reference evidence="4 5" key="1">
    <citation type="submission" date="2019-05" db="EMBL/GenBank/DDBJ databases">
        <authorList>
            <person name="Hariharan J."/>
            <person name="Choudoir M.J."/>
            <person name="Diebold P."/>
            <person name="Panke-Buisse K."/>
            <person name="Buckley D.H."/>
        </authorList>
    </citation>
    <scope>NUCLEOTIDE SEQUENCE [LARGE SCALE GENOMIC DNA]</scope>
    <source>
        <strain evidence="4 5">SUN51</strain>
    </source>
</reference>
<dbReference type="GO" id="GO:0071949">
    <property type="term" value="F:FAD binding"/>
    <property type="evidence" value="ECO:0007669"/>
    <property type="project" value="InterPro"/>
</dbReference>
<dbReference type="PANTHER" id="PTHR43762:SF1">
    <property type="entry name" value="D-ARABINONO-1,4-LACTONE OXIDASE"/>
    <property type="match status" value="1"/>
</dbReference>
<dbReference type="Gene3D" id="3.30.465.10">
    <property type="match status" value="1"/>
</dbReference>
<proteinExistence type="inferred from homology"/>
<dbReference type="Proteomes" id="UP000324965">
    <property type="component" value="Unassembled WGS sequence"/>
</dbReference>